<dbReference type="GO" id="GO:0006436">
    <property type="term" value="P:tryptophanyl-tRNA aminoacylation"/>
    <property type="evidence" value="ECO:0007669"/>
    <property type="project" value="UniProtKB-UniRule"/>
</dbReference>
<keyword evidence="4 10" id="KW-0547">Nucleotide-binding</keyword>
<comment type="caution">
    <text evidence="11">The sequence shown here is derived from an EMBL/GenBank/DDBJ whole genome shotgun (WGS) entry which is preliminary data.</text>
</comment>
<evidence type="ECO:0000313" key="14">
    <source>
        <dbReference type="Proteomes" id="UP000887043"/>
    </source>
</evidence>
<keyword evidence="3 10" id="KW-0436">Ligase</keyword>
<dbReference type="EMBL" id="NPJF01000067">
    <property type="protein sequence ID" value="OYP53224.1"/>
    <property type="molecule type" value="Genomic_DNA"/>
</dbReference>
<comment type="catalytic activity">
    <reaction evidence="8">
        <text>tRNA(Trp) + L-tryptophan + ATP = L-tryptophyl-tRNA(Trp) + AMP + diphosphate + H(+)</text>
        <dbReference type="Rhea" id="RHEA:24080"/>
        <dbReference type="Rhea" id="RHEA-COMP:9671"/>
        <dbReference type="Rhea" id="RHEA-COMP:9705"/>
        <dbReference type="ChEBI" id="CHEBI:15378"/>
        <dbReference type="ChEBI" id="CHEBI:30616"/>
        <dbReference type="ChEBI" id="CHEBI:33019"/>
        <dbReference type="ChEBI" id="CHEBI:57912"/>
        <dbReference type="ChEBI" id="CHEBI:78442"/>
        <dbReference type="ChEBI" id="CHEBI:78535"/>
        <dbReference type="ChEBI" id="CHEBI:456215"/>
        <dbReference type="EC" id="6.1.1.2"/>
    </reaction>
</comment>
<evidence type="ECO:0000256" key="4">
    <source>
        <dbReference type="ARBA" id="ARBA00022741"/>
    </source>
</evidence>
<reference evidence="12 13" key="1">
    <citation type="submission" date="2017-08" db="EMBL/GenBank/DDBJ databases">
        <title>Comparative genomics of non-oral Prevotella species.</title>
        <authorList>
            <person name="Accetto T."/>
            <person name="Nograsek B."/>
            <person name="Avgustin G."/>
        </authorList>
    </citation>
    <scope>NUCLEOTIDE SEQUENCE [LARGE SCALE GENOMIC DNA]</scope>
    <source>
        <strain evidence="12 13">TC1-1</strain>
    </source>
</reference>
<keyword evidence="5 10" id="KW-0067">ATP-binding</keyword>
<accession>A0AA37HV85</accession>
<dbReference type="Gene3D" id="1.10.240.10">
    <property type="entry name" value="Tyrosyl-Transfer RNA Synthetase"/>
    <property type="match status" value="1"/>
</dbReference>
<dbReference type="GO" id="GO:0005524">
    <property type="term" value="F:ATP binding"/>
    <property type="evidence" value="ECO:0007669"/>
    <property type="project" value="UniProtKB-KW"/>
</dbReference>
<dbReference type="PROSITE" id="PS00178">
    <property type="entry name" value="AA_TRNA_LIGASE_I"/>
    <property type="match status" value="1"/>
</dbReference>
<evidence type="ECO:0000256" key="8">
    <source>
        <dbReference type="ARBA" id="ARBA00049929"/>
    </source>
</evidence>
<sequence length="362" mass="41012">MGKIILTGDRPTGKLHLGHYVGSLRRRVQLQNEGDYDKMFVFMADVQALTDNADNPEKIRQNIIEVALDYLSAGLDPAKCTLYIQSQIPELAELTTYLMNLITVSRVQRNPTVKTEIKMRNFEANIPLGFFCYPVSQAADIAAFKATTVPAGEDQEPMLEVTRELVRRFNQTYADVLVEPNILLPENATARRLPGTDGKEKMSKSLGNCIYLSDDKDTVWSKVKSMYTDPTHVNVSDPGHVEGNAVFTYLDAFSTDEDFAEFWPEFQNLDELKAAYTAGGIGDMKCKKLLNNVINKMLDPIRARRREYEQDIPEIYNILKKGSIAAREVAAQTMDEVKKAMQIDYFNDEELIRQQAEKFKAK</sequence>
<evidence type="ECO:0000313" key="12">
    <source>
        <dbReference type="EMBL" id="OYP53224.1"/>
    </source>
</evidence>
<dbReference type="PANTHER" id="PTHR43766">
    <property type="entry name" value="TRYPTOPHAN--TRNA LIGASE, MITOCHONDRIAL"/>
    <property type="match status" value="1"/>
</dbReference>
<proteinExistence type="inferred from homology"/>
<dbReference type="PANTHER" id="PTHR43766:SF1">
    <property type="entry name" value="TRYPTOPHAN--TRNA LIGASE, MITOCHONDRIAL"/>
    <property type="match status" value="1"/>
</dbReference>
<dbReference type="Gene3D" id="3.40.50.620">
    <property type="entry name" value="HUPs"/>
    <property type="match status" value="1"/>
</dbReference>
<protein>
    <recommendedName>
        <fullName evidence="2 9">Tryptophan--tRNA ligase</fullName>
        <ecNumber evidence="2 9">6.1.1.2</ecNumber>
    </recommendedName>
</protein>
<dbReference type="FunFam" id="3.40.50.620:FF:000094">
    <property type="entry name" value="Tryptophan--tRNA ligase"/>
    <property type="match status" value="1"/>
</dbReference>
<dbReference type="Proteomes" id="UP000887043">
    <property type="component" value="Unassembled WGS sequence"/>
</dbReference>
<dbReference type="InterPro" id="IPR002305">
    <property type="entry name" value="aa-tRNA-synth_Ic"/>
</dbReference>
<evidence type="ECO:0000256" key="5">
    <source>
        <dbReference type="ARBA" id="ARBA00022840"/>
    </source>
</evidence>
<name>A0AA37HV85_SEGBR</name>
<dbReference type="GO" id="GO:0005829">
    <property type="term" value="C:cytosol"/>
    <property type="evidence" value="ECO:0007669"/>
    <property type="project" value="TreeGrafter"/>
</dbReference>
<keyword evidence="13" id="KW-1185">Reference proteome</keyword>
<organism evidence="11 14">
    <name type="scientific">Segatella bryantii</name>
    <name type="common">Prevotella bryantii</name>
    <dbReference type="NCBI Taxonomy" id="77095"/>
    <lineage>
        <taxon>Bacteria</taxon>
        <taxon>Pseudomonadati</taxon>
        <taxon>Bacteroidota</taxon>
        <taxon>Bacteroidia</taxon>
        <taxon>Bacteroidales</taxon>
        <taxon>Prevotellaceae</taxon>
        <taxon>Segatella</taxon>
    </lineage>
</organism>
<evidence type="ECO:0000256" key="7">
    <source>
        <dbReference type="ARBA" id="ARBA00023146"/>
    </source>
</evidence>
<dbReference type="AlphaFoldDB" id="A0AA37HV85"/>
<keyword evidence="6 10" id="KW-0648">Protein biosynthesis</keyword>
<dbReference type="GeneID" id="72480639"/>
<evidence type="ECO:0000256" key="2">
    <source>
        <dbReference type="ARBA" id="ARBA00013161"/>
    </source>
</evidence>
<evidence type="ECO:0000256" key="1">
    <source>
        <dbReference type="ARBA" id="ARBA00005594"/>
    </source>
</evidence>
<evidence type="ECO:0000313" key="11">
    <source>
        <dbReference type="EMBL" id="GJG26324.1"/>
    </source>
</evidence>
<evidence type="ECO:0000256" key="3">
    <source>
        <dbReference type="ARBA" id="ARBA00022598"/>
    </source>
</evidence>
<dbReference type="GO" id="GO:0004830">
    <property type="term" value="F:tryptophan-tRNA ligase activity"/>
    <property type="evidence" value="ECO:0007669"/>
    <property type="project" value="UniProtKB-UniRule"/>
</dbReference>
<reference evidence="11" key="2">
    <citation type="submission" date="2021-08" db="EMBL/GenBank/DDBJ databases">
        <title>Prevotella lacticifex sp. nov., isolated from rumen of cow.</title>
        <authorList>
            <person name="Shinkai T."/>
            <person name="Ikeyama N."/>
            <person name="Kumagai M."/>
            <person name="Ohmori H."/>
            <person name="Sakamoto M."/>
            <person name="Ohkuma M."/>
            <person name="Mitsumori M."/>
        </authorList>
    </citation>
    <scope>NUCLEOTIDE SEQUENCE</scope>
    <source>
        <strain evidence="11">DSM 11371</strain>
    </source>
</reference>
<evidence type="ECO:0000256" key="9">
    <source>
        <dbReference type="NCBIfam" id="TIGR00233"/>
    </source>
</evidence>
<dbReference type="Proteomes" id="UP000216189">
    <property type="component" value="Unassembled WGS sequence"/>
</dbReference>
<dbReference type="InterPro" id="IPR050203">
    <property type="entry name" value="Trp-tRNA_synthetase"/>
</dbReference>
<keyword evidence="7 10" id="KW-0030">Aminoacyl-tRNA synthetase</keyword>
<dbReference type="EC" id="6.1.1.2" evidence="2 9"/>
<dbReference type="EMBL" id="BPTR01000001">
    <property type="protein sequence ID" value="GJG26324.1"/>
    <property type="molecule type" value="Genomic_DNA"/>
</dbReference>
<dbReference type="NCBIfam" id="TIGR00233">
    <property type="entry name" value="trpS"/>
    <property type="match status" value="1"/>
</dbReference>
<dbReference type="InterPro" id="IPR001412">
    <property type="entry name" value="aa-tRNA-synth_I_CS"/>
</dbReference>
<dbReference type="Pfam" id="PF00579">
    <property type="entry name" value="tRNA-synt_1b"/>
    <property type="match status" value="1"/>
</dbReference>
<dbReference type="InterPro" id="IPR002306">
    <property type="entry name" value="Trp-tRNA-ligase"/>
</dbReference>
<dbReference type="SUPFAM" id="SSF52374">
    <property type="entry name" value="Nucleotidylyl transferase"/>
    <property type="match status" value="1"/>
</dbReference>
<dbReference type="CDD" id="cd00806">
    <property type="entry name" value="TrpRS_core"/>
    <property type="match status" value="1"/>
</dbReference>
<dbReference type="FunFam" id="1.10.240.10:FF:000005">
    <property type="entry name" value="Tryptophan--tRNA ligase"/>
    <property type="match status" value="1"/>
</dbReference>
<evidence type="ECO:0000256" key="10">
    <source>
        <dbReference type="RuleBase" id="RU363036"/>
    </source>
</evidence>
<gene>
    <name evidence="12" type="primary">trpS</name>
    <name evidence="12" type="ORF">CIK91_13595</name>
    <name evidence="11" type="ORF">PRRU23_00240</name>
</gene>
<comment type="similarity">
    <text evidence="1 10">Belongs to the class-I aminoacyl-tRNA synthetase family.</text>
</comment>
<dbReference type="InterPro" id="IPR014729">
    <property type="entry name" value="Rossmann-like_a/b/a_fold"/>
</dbReference>
<evidence type="ECO:0000313" key="13">
    <source>
        <dbReference type="Proteomes" id="UP000216189"/>
    </source>
</evidence>
<dbReference type="RefSeq" id="WP_006283427.1">
    <property type="nucleotide sequence ID" value="NZ_BPTR01000001.1"/>
</dbReference>
<evidence type="ECO:0000256" key="6">
    <source>
        <dbReference type="ARBA" id="ARBA00022917"/>
    </source>
</evidence>
<dbReference type="PRINTS" id="PR01039">
    <property type="entry name" value="TRNASYNTHTRP"/>
</dbReference>